<dbReference type="CDD" id="cd07043">
    <property type="entry name" value="STAS_anti-anti-sigma_factors"/>
    <property type="match status" value="1"/>
</dbReference>
<proteinExistence type="predicted"/>
<dbReference type="EMBL" id="MIJE01000001">
    <property type="protein sequence ID" value="OEF98399.1"/>
    <property type="molecule type" value="Genomic_DNA"/>
</dbReference>
<dbReference type="AlphaFoldDB" id="A0A1E5G5L8"/>
<feature type="domain" description="STAS" evidence="1">
    <location>
        <begin position="1"/>
        <end position="101"/>
    </location>
</feature>
<dbReference type="InterPro" id="IPR036513">
    <property type="entry name" value="STAS_dom_sf"/>
</dbReference>
<evidence type="ECO:0000313" key="2">
    <source>
        <dbReference type="EMBL" id="OEF98399.1"/>
    </source>
</evidence>
<dbReference type="GO" id="GO:0043856">
    <property type="term" value="F:anti-sigma factor antagonist activity"/>
    <property type="evidence" value="ECO:0007669"/>
    <property type="project" value="TreeGrafter"/>
</dbReference>
<reference evidence="2 3" key="1">
    <citation type="submission" date="2016-09" db="EMBL/GenBank/DDBJ databases">
        <title>Draft genome sequence for the type strain of Desulfuribacillus alkaliarsenatis AHT28, an obligately anaerobic, sulfidogenic bacterium isolated from Russian soda lake sediments.</title>
        <authorList>
            <person name="Abin C.A."/>
            <person name="Hollibaugh J.T."/>
        </authorList>
    </citation>
    <scope>NUCLEOTIDE SEQUENCE [LARGE SCALE GENOMIC DNA]</scope>
    <source>
        <strain evidence="2 3">AHT28</strain>
    </source>
</reference>
<dbReference type="Proteomes" id="UP000094296">
    <property type="component" value="Unassembled WGS sequence"/>
</dbReference>
<comment type="caution">
    <text evidence="2">The sequence shown here is derived from an EMBL/GenBank/DDBJ whole genome shotgun (WGS) entry which is preliminary data.</text>
</comment>
<dbReference type="RefSeq" id="WP_069641891.1">
    <property type="nucleotide sequence ID" value="NZ_MIJE01000001.1"/>
</dbReference>
<protein>
    <submittedName>
        <fullName evidence="2">Anti-anti-sigma factor</fullName>
    </submittedName>
</protein>
<keyword evidence="3" id="KW-1185">Reference proteome</keyword>
<accession>A0A1E5G5L8</accession>
<evidence type="ECO:0000259" key="1">
    <source>
        <dbReference type="PROSITE" id="PS50801"/>
    </source>
</evidence>
<name>A0A1E5G5L8_9FIRM</name>
<sequence length="101" mass="11609">MEIRKSGSEACLEPTGRIDMSNSHILKEKLLELYNEGFTVITVDFSQVNGIDSSGLGKLLLFQKKLKEKDGELIVKHVKSEYIRKMFEMIHLDKVIRIINE</sequence>
<dbReference type="SUPFAM" id="SSF52091">
    <property type="entry name" value="SpoIIaa-like"/>
    <property type="match status" value="1"/>
</dbReference>
<gene>
    <name evidence="2" type="ORF">BHF68_01600</name>
</gene>
<dbReference type="OrthoDB" id="9794628at2"/>
<dbReference type="STRING" id="766136.BHF68_01600"/>
<dbReference type="PROSITE" id="PS50801">
    <property type="entry name" value="STAS"/>
    <property type="match status" value="1"/>
</dbReference>
<evidence type="ECO:0000313" key="3">
    <source>
        <dbReference type="Proteomes" id="UP000094296"/>
    </source>
</evidence>
<dbReference type="Gene3D" id="3.30.750.24">
    <property type="entry name" value="STAS domain"/>
    <property type="match status" value="1"/>
</dbReference>
<dbReference type="InterPro" id="IPR002645">
    <property type="entry name" value="STAS_dom"/>
</dbReference>
<dbReference type="Pfam" id="PF01740">
    <property type="entry name" value="STAS"/>
    <property type="match status" value="1"/>
</dbReference>
<organism evidence="2 3">
    <name type="scientific">Desulfuribacillus alkaliarsenatis</name>
    <dbReference type="NCBI Taxonomy" id="766136"/>
    <lineage>
        <taxon>Bacteria</taxon>
        <taxon>Bacillati</taxon>
        <taxon>Bacillota</taxon>
        <taxon>Desulfuribacillia</taxon>
        <taxon>Desulfuribacillales</taxon>
        <taxon>Desulfuribacillaceae</taxon>
        <taxon>Desulfuribacillus</taxon>
    </lineage>
</organism>
<dbReference type="PANTHER" id="PTHR33495">
    <property type="entry name" value="ANTI-SIGMA FACTOR ANTAGONIST TM_1081-RELATED-RELATED"/>
    <property type="match status" value="1"/>
</dbReference>